<organism evidence="1 2">
    <name type="scientific">Laticauda laticaudata</name>
    <name type="common">Blue-ringed sea krait</name>
    <name type="synonym">Blue-lipped sea krait</name>
    <dbReference type="NCBI Taxonomy" id="8630"/>
    <lineage>
        <taxon>Eukaryota</taxon>
        <taxon>Metazoa</taxon>
        <taxon>Chordata</taxon>
        <taxon>Craniata</taxon>
        <taxon>Vertebrata</taxon>
        <taxon>Euteleostomi</taxon>
        <taxon>Lepidosauria</taxon>
        <taxon>Squamata</taxon>
        <taxon>Bifurcata</taxon>
        <taxon>Unidentata</taxon>
        <taxon>Episquamata</taxon>
        <taxon>Toxicofera</taxon>
        <taxon>Serpentes</taxon>
        <taxon>Colubroidea</taxon>
        <taxon>Elapidae</taxon>
        <taxon>Laticaudinae</taxon>
        <taxon>Laticauda</taxon>
    </lineage>
</organism>
<dbReference type="AlphaFoldDB" id="A0A8C5SFV5"/>
<protein>
    <submittedName>
        <fullName evidence="1">Uncharacterized protein</fullName>
    </submittedName>
</protein>
<evidence type="ECO:0000313" key="1">
    <source>
        <dbReference type="Ensembl" id="ENSLLTP00000017948.1"/>
    </source>
</evidence>
<accession>A0A8C5SFV5</accession>
<name>A0A8C5SFV5_LATLA</name>
<sequence>METSLLSARRKESPLLRQDNYMLQVAKLFSHIKTYSMDLHPLLSFVQLFQSLDICSNSRDPVNAHLFHAPTFNLLHTLAHNIRYLGSLSPEDGGSG</sequence>
<reference evidence="1" key="2">
    <citation type="submission" date="2025-09" db="UniProtKB">
        <authorList>
            <consortium name="Ensembl"/>
        </authorList>
    </citation>
    <scope>IDENTIFICATION</scope>
</reference>
<dbReference type="Ensembl" id="ENSLLTT00000018616.1">
    <property type="protein sequence ID" value="ENSLLTP00000017948.1"/>
    <property type="gene ID" value="ENSLLTG00000013612.1"/>
</dbReference>
<dbReference type="Proteomes" id="UP000694406">
    <property type="component" value="Unplaced"/>
</dbReference>
<reference evidence="1" key="1">
    <citation type="submission" date="2025-08" db="UniProtKB">
        <authorList>
            <consortium name="Ensembl"/>
        </authorList>
    </citation>
    <scope>IDENTIFICATION</scope>
</reference>
<evidence type="ECO:0000313" key="2">
    <source>
        <dbReference type="Proteomes" id="UP000694406"/>
    </source>
</evidence>
<dbReference type="GeneTree" id="ENSGT01030000239747"/>
<keyword evidence="2" id="KW-1185">Reference proteome</keyword>
<proteinExistence type="predicted"/>